<evidence type="ECO:0000256" key="2">
    <source>
        <dbReference type="ARBA" id="ARBA00023125"/>
    </source>
</evidence>
<evidence type="ECO:0000313" key="7">
    <source>
        <dbReference type="EMBL" id="RDW66791.1"/>
    </source>
</evidence>
<evidence type="ECO:0000259" key="6">
    <source>
        <dbReference type="PROSITE" id="PS50048"/>
    </source>
</evidence>
<keyword evidence="3" id="KW-0804">Transcription</keyword>
<feature type="region of interest" description="Disordered" evidence="5">
    <location>
        <begin position="1"/>
        <end position="33"/>
    </location>
</feature>
<dbReference type="InterPro" id="IPR050675">
    <property type="entry name" value="OAF3"/>
</dbReference>
<dbReference type="GO" id="GO:0000981">
    <property type="term" value="F:DNA-binding transcription factor activity, RNA polymerase II-specific"/>
    <property type="evidence" value="ECO:0007669"/>
    <property type="project" value="InterPro"/>
</dbReference>
<dbReference type="Gene3D" id="4.10.240.10">
    <property type="entry name" value="Zn(2)-C6 fungal-type DNA-binding domain"/>
    <property type="match status" value="1"/>
</dbReference>
<dbReference type="PANTHER" id="PTHR31069:SF32">
    <property type="entry name" value="ARGININE METABOLISM REGULATION PROTEIN II"/>
    <property type="match status" value="1"/>
</dbReference>
<dbReference type="InterPro" id="IPR021858">
    <property type="entry name" value="Fun_TF"/>
</dbReference>
<name>A0A3D8QYN9_9HELO</name>
<feature type="domain" description="Zn(2)-C6 fungal-type" evidence="6">
    <location>
        <begin position="36"/>
        <end position="64"/>
    </location>
</feature>
<proteinExistence type="predicted"/>
<feature type="compositionally biased region" description="Low complexity" evidence="5">
    <location>
        <begin position="1"/>
        <end position="20"/>
    </location>
</feature>
<dbReference type="Proteomes" id="UP000256328">
    <property type="component" value="Unassembled WGS sequence"/>
</dbReference>
<comment type="caution">
    <text evidence="7">The sequence shown here is derived from an EMBL/GenBank/DDBJ whole genome shotgun (WGS) entry which is preliminary data.</text>
</comment>
<dbReference type="Pfam" id="PF11951">
    <property type="entry name" value="Fungal_trans_2"/>
    <property type="match status" value="1"/>
</dbReference>
<dbReference type="Pfam" id="PF00172">
    <property type="entry name" value="Zn_clus"/>
    <property type="match status" value="1"/>
</dbReference>
<dbReference type="SUPFAM" id="SSF57701">
    <property type="entry name" value="Zn2/Cys6 DNA-binding domain"/>
    <property type="match status" value="1"/>
</dbReference>
<evidence type="ECO:0000256" key="5">
    <source>
        <dbReference type="SAM" id="MobiDB-lite"/>
    </source>
</evidence>
<keyword evidence="4" id="KW-0539">Nucleus</keyword>
<feature type="region of interest" description="Disordered" evidence="5">
    <location>
        <begin position="146"/>
        <end position="165"/>
    </location>
</feature>
<dbReference type="PANTHER" id="PTHR31069">
    <property type="entry name" value="OLEATE-ACTIVATED TRANSCRIPTION FACTOR 1-RELATED"/>
    <property type="match status" value="1"/>
</dbReference>
<feature type="compositionally biased region" description="Basic and acidic residues" evidence="5">
    <location>
        <begin position="146"/>
        <end position="159"/>
    </location>
</feature>
<dbReference type="InterPro" id="IPR001138">
    <property type="entry name" value="Zn2Cys6_DnaBD"/>
</dbReference>
<dbReference type="PROSITE" id="PS50048">
    <property type="entry name" value="ZN2_CY6_FUNGAL_2"/>
    <property type="match status" value="1"/>
</dbReference>
<protein>
    <recommendedName>
        <fullName evidence="6">Zn(2)-C6 fungal-type domain-containing protein</fullName>
    </recommendedName>
</protein>
<evidence type="ECO:0000256" key="4">
    <source>
        <dbReference type="ARBA" id="ARBA00023242"/>
    </source>
</evidence>
<accession>A0A3D8QYN9</accession>
<dbReference type="EMBL" id="PDLN01000014">
    <property type="protein sequence ID" value="RDW66791.1"/>
    <property type="molecule type" value="Genomic_DNA"/>
</dbReference>
<dbReference type="OrthoDB" id="5089701at2759"/>
<dbReference type="InterPro" id="IPR036864">
    <property type="entry name" value="Zn2-C6_fun-type_DNA-bd_sf"/>
</dbReference>
<sequence length="722" mass="81386">MLGPGPAGKKPARPKALAPSPSQPTKKRERKKTFTGCWTCRSRKLKCDETHPACRQCSSKSLECAGYGARLHWLPCSDGRDRDEGKSKIRMEGGQRRMVVRGKLDTPFTEEEIDKALREIDELRNGPEHECAKGPFNVFNSNASFQDHEKKENPSKDDWGSLPGNDPLADINWEEVENLSSSGLFTEQADSMLMLGFESSDVLTNLNTDVLDYGAPSSSLRSSDEDSYEPFHFSSRSTSISIISDDERRAQENALVFTQPYRSLQNYSSEPRIMTSQNRLLIHHYVQNVVDIMASISTDSSPWKSVHLPRALQGSGEIEATGRTSNSRNALLHAILSTSAYNLASQFLHTKQEELARQYRILGQDLFCKTVCLIQNCMQEEIDGRGPKYKELLAAMLSVISIGVMSGNTRNTRVHLRGCESLIRIMKEKRLKPTSSKARVLHRVYYYLKVMQESTASTRDLIFQDTGSNSPRKLVSEAYYPRMKPQSTSLEAIAEWLNIRKSNEDDFESFGCEFLYGVPQDLIILIGKSTDLVQDITLFWASHPDAVLPPELIARCDIVESEILDWPIDAALSSPYIQTATPERQEIIYHQTQAFHKATIIFFSQHVRPIHRYHLQPYVLAVLDHVCAIETIKTSASVLGGALLWPGVIAATEAVDEFVQKRFLDWMDSVASKGIGSTREARKVLVELWERRRTVQDEKAGKMVRSGWRTITEARGISLMLT</sequence>
<evidence type="ECO:0000313" key="8">
    <source>
        <dbReference type="Proteomes" id="UP000256328"/>
    </source>
</evidence>
<dbReference type="CDD" id="cd00067">
    <property type="entry name" value="GAL4"/>
    <property type="match status" value="1"/>
</dbReference>
<dbReference type="GO" id="GO:0003677">
    <property type="term" value="F:DNA binding"/>
    <property type="evidence" value="ECO:0007669"/>
    <property type="project" value="UniProtKB-KW"/>
</dbReference>
<dbReference type="SMART" id="SM00066">
    <property type="entry name" value="GAL4"/>
    <property type="match status" value="1"/>
</dbReference>
<dbReference type="GO" id="GO:0008270">
    <property type="term" value="F:zinc ion binding"/>
    <property type="evidence" value="ECO:0007669"/>
    <property type="project" value="InterPro"/>
</dbReference>
<evidence type="ECO:0000256" key="3">
    <source>
        <dbReference type="ARBA" id="ARBA00023163"/>
    </source>
</evidence>
<evidence type="ECO:0000256" key="1">
    <source>
        <dbReference type="ARBA" id="ARBA00023015"/>
    </source>
</evidence>
<keyword evidence="2" id="KW-0238">DNA-binding</keyword>
<dbReference type="AlphaFoldDB" id="A0A3D8QYN9"/>
<reference evidence="7 8" key="1">
    <citation type="journal article" date="2018" name="IMA Fungus">
        <title>IMA Genome-F 9: Draft genome sequence of Annulohypoxylon stygium, Aspergillus mulundensis, Berkeleyomyces basicola (syn. Thielaviopsis basicola), Ceratocystis smalleyi, two Cercospora beticola strains, Coleophoma cylindrospora, Fusarium fracticaudum, Phialophora cf. hyalina, and Morchella septimelata.</title>
        <authorList>
            <person name="Wingfield B.D."/>
            <person name="Bills G.F."/>
            <person name="Dong Y."/>
            <person name="Huang W."/>
            <person name="Nel W.J."/>
            <person name="Swalarsk-Parry B.S."/>
            <person name="Vaghefi N."/>
            <person name="Wilken P.M."/>
            <person name="An Z."/>
            <person name="de Beer Z.W."/>
            <person name="De Vos L."/>
            <person name="Chen L."/>
            <person name="Duong T.A."/>
            <person name="Gao Y."/>
            <person name="Hammerbacher A."/>
            <person name="Kikkert J.R."/>
            <person name="Li Y."/>
            <person name="Li H."/>
            <person name="Li K."/>
            <person name="Li Q."/>
            <person name="Liu X."/>
            <person name="Ma X."/>
            <person name="Naidoo K."/>
            <person name="Pethybridge S.J."/>
            <person name="Sun J."/>
            <person name="Steenkamp E.T."/>
            <person name="van der Nest M.A."/>
            <person name="van Wyk S."/>
            <person name="Wingfield M.J."/>
            <person name="Xiong C."/>
            <person name="Yue Q."/>
            <person name="Zhang X."/>
        </authorList>
    </citation>
    <scope>NUCLEOTIDE SEQUENCE [LARGE SCALE GENOMIC DNA]</scope>
    <source>
        <strain evidence="7 8">BP5796</strain>
    </source>
</reference>
<organism evidence="7 8">
    <name type="scientific">Coleophoma crateriformis</name>
    <dbReference type="NCBI Taxonomy" id="565419"/>
    <lineage>
        <taxon>Eukaryota</taxon>
        <taxon>Fungi</taxon>
        <taxon>Dikarya</taxon>
        <taxon>Ascomycota</taxon>
        <taxon>Pezizomycotina</taxon>
        <taxon>Leotiomycetes</taxon>
        <taxon>Helotiales</taxon>
        <taxon>Dermateaceae</taxon>
        <taxon>Coleophoma</taxon>
    </lineage>
</organism>
<keyword evidence="1" id="KW-0805">Transcription regulation</keyword>
<dbReference type="PROSITE" id="PS00463">
    <property type="entry name" value="ZN2_CY6_FUNGAL_1"/>
    <property type="match status" value="1"/>
</dbReference>
<keyword evidence="8" id="KW-1185">Reference proteome</keyword>
<gene>
    <name evidence="7" type="ORF">BP5796_09540</name>
</gene>